<name>A0A239PK57_9PROT</name>
<sequence length="105" mass="11230">MRRALYGLVAGLAYASVPQTGEAETHIIEMRGLEFIPAEIDVAVGDTVTWVNADVMPHTATASDGSWDSGTMEAGDEWSLVIETEGALDYVCAFHPTMTGVINAR</sequence>
<proteinExistence type="predicted"/>
<evidence type="ECO:0000313" key="5">
    <source>
        <dbReference type="Proteomes" id="UP000198346"/>
    </source>
</evidence>
<dbReference type="GO" id="GO:0005507">
    <property type="term" value="F:copper ion binding"/>
    <property type="evidence" value="ECO:0007669"/>
    <property type="project" value="InterPro"/>
</dbReference>
<dbReference type="AlphaFoldDB" id="A0A239PK57"/>
<dbReference type="PANTHER" id="PTHR36507">
    <property type="entry name" value="BLL1555 PROTEIN"/>
    <property type="match status" value="1"/>
</dbReference>
<dbReference type="Proteomes" id="UP000198346">
    <property type="component" value="Unassembled WGS sequence"/>
</dbReference>
<dbReference type="InterPro" id="IPR035668">
    <property type="entry name" value="Amicyanin"/>
</dbReference>
<reference evidence="4 5" key="1">
    <citation type="submission" date="2017-07" db="EMBL/GenBank/DDBJ databases">
        <authorList>
            <person name="Sun Z.S."/>
            <person name="Albrecht U."/>
            <person name="Echele G."/>
            <person name="Lee C.C."/>
        </authorList>
    </citation>
    <scope>NUCLEOTIDE SEQUENCE [LARGE SCALE GENOMIC DNA]</scope>
    <source>
        <strain evidence="4 5">CGMCC 1.12710</strain>
    </source>
</reference>
<keyword evidence="2" id="KW-0186">Copper</keyword>
<dbReference type="GO" id="GO:0009055">
    <property type="term" value="F:electron transfer activity"/>
    <property type="evidence" value="ECO:0007669"/>
    <property type="project" value="InterPro"/>
</dbReference>
<keyword evidence="5" id="KW-1185">Reference proteome</keyword>
<dbReference type="EMBL" id="FZQA01000001">
    <property type="protein sequence ID" value="SNT67709.1"/>
    <property type="molecule type" value="Genomic_DNA"/>
</dbReference>
<evidence type="ECO:0000256" key="2">
    <source>
        <dbReference type="ARBA" id="ARBA00023008"/>
    </source>
</evidence>
<dbReference type="CDD" id="cd13921">
    <property type="entry name" value="Amicyanin"/>
    <property type="match status" value="1"/>
</dbReference>
<evidence type="ECO:0000256" key="1">
    <source>
        <dbReference type="ARBA" id="ARBA00022723"/>
    </source>
</evidence>
<dbReference type="SUPFAM" id="SSF49503">
    <property type="entry name" value="Cupredoxins"/>
    <property type="match status" value="1"/>
</dbReference>
<accession>A0A239PK57</accession>
<dbReference type="Pfam" id="PF00127">
    <property type="entry name" value="Copper-bind"/>
    <property type="match status" value="1"/>
</dbReference>
<dbReference type="InterPro" id="IPR000923">
    <property type="entry name" value="BlueCu_1"/>
</dbReference>
<dbReference type="Gene3D" id="2.60.40.420">
    <property type="entry name" value="Cupredoxins - blue copper proteins"/>
    <property type="match status" value="1"/>
</dbReference>
<dbReference type="PANTHER" id="PTHR36507:SF1">
    <property type="entry name" value="BLL1555 PROTEIN"/>
    <property type="match status" value="1"/>
</dbReference>
<gene>
    <name evidence="4" type="ORF">SAMN06297382_0202</name>
</gene>
<organism evidence="4 5">
    <name type="scientific">Amphiplicatus metriothermophilus</name>
    <dbReference type="NCBI Taxonomy" id="1519374"/>
    <lineage>
        <taxon>Bacteria</taxon>
        <taxon>Pseudomonadati</taxon>
        <taxon>Pseudomonadota</taxon>
        <taxon>Alphaproteobacteria</taxon>
        <taxon>Parvularculales</taxon>
        <taxon>Parvularculaceae</taxon>
        <taxon>Amphiplicatus</taxon>
    </lineage>
</organism>
<dbReference type="RefSeq" id="WP_089410730.1">
    <property type="nucleotide sequence ID" value="NZ_FZQA01000001.1"/>
</dbReference>
<feature type="domain" description="Blue (type 1) copper" evidence="3">
    <location>
        <begin position="30"/>
        <end position="102"/>
    </location>
</feature>
<evidence type="ECO:0000259" key="3">
    <source>
        <dbReference type="Pfam" id="PF00127"/>
    </source>
</evidence>
<dbReference type="InterPro" id="IPR052721">
    <property type="entry name" value="ET_Amicyanin"/>
</dbReference>
<dbReference type="OrthoDB" id="9796416at2"/>
<keyword evidence="1" id="KW-0479">Metal-binding</keyword>
<dbReference type="InterPro" id="IPR008972">
    <property type="entry name" value="Cupredoxin"/>
</dbReference>
<evidence type="ECO:0000313" key="4">
    <source>
        <dbReference type="EMBL" id="SNT67709.1"/>
    </source>
</evidence>
<protein>
    <submittedName>
        <fullName evidence="4">Plastocyanin</fullName>
    </submittedName>
</protein>